<protein>
    <submittedName>
        <fullName evidence="1">Uncharacterized protein</fullName>
    </submittedName>
</protein>
<gene>
    <name evidence="1" type="ORF">NLG97_g5562</name>
</gene>
<evidence type="ECO:0000313" key="2">
    <source>
        <dbReference type="Proteomes" id="UP001148737"/>
    </source>
</evidence>
<sequence length="380" mass="43372">MYDTQEPFDDLVWEKNEEVANEGLRGMRMKEKVRRVEDPVKDKFGGEPSCISPLILGGFNIIYRVHVDCRIPDVVSTFGRIGGLIELPDGNIGVGDRPLTHNMTDMIGLANIPREALPPEGTTYETADSWYTALAEMHLAQLAFQHNDAIISADDCRNKYVARQIFLRLARQGRLSSFGFKEDEWSAHAASGQSEPPTCPMPSGTDSFRLWCDDLQAGNILLTETDEIAALIDWEYTYAAPTQFILDPPWTYADRIEIWLTAVREAEAALGGYDALPLPLSTYMRESWETERFFLNYAARRSWAFDVMYWTFLDEKFFGPRGGDAARVDLWKTRVALMTDAQRDALEPFVERKMAETDDRRIVDWDPAEVRLYLDKLLLD</sequence>
<dbReference type="Proteomes" id="UP001148737">
    <property type="component" value="Unassembled WGS sequence"/>
</dbReference>
<proteinExistence type="predicted"/>
<evidence type="ECO:0000313" key="1">
    <source>
        <dbReference type="EMBL" id="KAJ3491613.1"/>
    </source>
</evidence>
<comment type="caution">
    <text evidence="1">The sequence shown here is derived from an EMBL/GenBank/DDBJ whole genome shotgun (WGS) entry which is preliminary data.</text>
</comment>
<name>A0ACC1QSB0_9HYPO</name>
<reference evidence="1" key="1">
    <citation type="submission" date="2022-07" db="EMBL/GenBank/DDBJ databases">
        <title>Genome Sequence of Lecanicillium saksenae.</title>
        <authorList>
            <person name="Buettner E."/>
        </authorList>
    </citation>
    <scope>NUCLEOTIDE SEQUENCE</scope>
    <source>
        <strain evidence="1">VT-O1</strain>
    </source>
</reference>
<accession>A0ACC1QSB0</accession>
<keyword evidence="2" id="KW-1185">Reference proteome</keyword>
<organism evidence="1 2">
    <name type="scientific">Lecanicillium saksenae</name>
    <dbReference type="NCBI Taxonomy" id="468837"/>
    <lineage>
        <taxon>Eukaryota</taxon>
        <taxon>Fungi</taxon>
        <taxon>Dikarya</taxon>
        <taxon>Ascomycota</taxon>
        <taxon>Pezizomycotina</taxon>
        <taxon>Sordariomycetes</taxon>
        <taxon>Hypocreomycetidae</taxon>
        <taxon>Hypocreales</taxon>
        <taxon>Cordycipitaceae</taxon>
        <taxon>Lecanicillium</taxon>
    </lineage>
</organism>
<dbReference type="EMBL" id="JANAKD010000638">
    <property type="protein sequence ID" value="KAJ3491613.1"/>
    <property type="molecule type" value="Genomic_DNA"/>
</dbReference>